<evidence type="ECO:0000313" key="4">
    <source>
        <dbReference type="EMBL" id="TWX63005.1"/>
    </source>
</evidence>
<gene>
    <name evidence="3" type="ORF">ESZ26_18455</name>
    <name evidence="4" type="ORF">ESZ27_18300</name>
</gene>
<proteinExistence type="predicted"/>
<evidence type="ECO:0000313" key="3">
    <source>
        <dbReference type="EMBL" id="TWX53828.1"/>
    </source>
</evidence>
<dbReference type="AlphaFoldDB" id="A0A5C6Q270"/>
<feature type="domain" description="DUF5610" evidence="2">
    <location>
        <begin position="84"/>
        <end position="178"/>
    </location>
</feature>
<dbReference type="Pfam" id="PF18433">
    <property type="entry name" value="DUF5610"/>
    <property type="match status" value="1"/>
</dbReference>
<keyword evidence="5" id="KW-1185">Reference proteome</keyword>
<accession>A0A5C6Q270</accession>
<dbReference type="Proteomes" id="UP000321525">
    <property type="component" value="Unassembled WGS sequence"/>
</dbReference>
<evidence type="ECO:0000313" key="5">
    <source>
        <dbReference type="Proteomes" id="UP000321525"/>
    </source>
</evidence>
<evidence type="ECO:0000259" key="2">
    <source>
        <dbReference type="Pfam" id="PF18433"/>
    </source>
</evidence>
<protein>
    <recommendedName>
        <fullName evidence="2">DUF5610 domain-containing protein</fullName>
    </recommendedName>
</protein>
<name>A0A5C6Q270_9GAMM</name>
<dbReference type="EMBL" id="VOLR01000046">
    <property type="protein sequence ID" value="TWX53828.1"/>
    <property type="molecule type" value="Genomic_DNA"/>
</dbReference>
<dbReference type="OrthoDB" id="7366224at2"/>
<evidence type="ECO:0000313" key="6">
    <source>
        <dbReference type="Proteomes" id="UP000321917"/>
    </source>
</evidence>
<dbReference type="InterPro" id="IPR041651">
    <property type="entry name" value="DUF5610"/>
</dbReference>
<dbReference type="Proteomes" id="UP000321917">
    <property type="component" value="Unassembled WGS sequence"/>
</dbReference>
<reference evidence="4 6" key="1">
    <citation type="submission" date="2019-07" db="EMBL/GenBank/DDBJ databases">
        <title>Genomes of sea-ice associated Colwellia species.</title>
        <authorList>
            <person name="Bowman J.P."/>
        </authorList>
    </citation>
    <scope>NUCLEOTIDE SEQUENCE [LARGE SCALE GENOMIC DNA]</scope>
    <source>
        <strain evidence="3 5">ACAM 607</strain>
        <strain evidence="4 6">IC036</strain>
    </source>
</reference>
<organism evidence="4 6">
    <name type="scientific">Colwellia hornerae</name>
    <dbReference type="NCBI Taxonomy" id="89402"/>
    <lineage>
        <taxon>Bacteria</taxon>
        <taxon>Pseudomonadati</taxon>
        <taxon>Pseudomonadota</taxon>
        <taxon>Gammaproteobacteria</taxon>
        <taxon>Alteromonadales</taxon>
        <taxon>Colwelliaceae</taxon>
        <taxon>Colwellia</taxon>
    </lineage>
</organism>
<feature type="region of interest" description="Disordered" evidence="1">
    <location>
        <begin position="185"/>
        <end position="218"/>
    </location>
</feature>
<dbReference type="EMBL" id="VOLQ01000061">
    <property type="protein sequence ID" value="TWX63005.1"/>
    <property type="molecule type" value="Genomic_DNA"/>
</dbReference>
<sequence>MNKIDNQTTLPNYLGQNLKGEQVNNEAVKRDMPAESFDTLALNHRAAITMKIISQSISSQISANFQKFNDTPQATNVVMSDISTTAALNESEASTSLFDFEAVARNVMDFVGASILAAQANGASDDKLEEMFEQGRAGVNLGIEQAKGDLKDLAMLDDELNQGIEKSRDLINKGIDDLHEKMFPSANTSNDNLSVSTPSIGSTTINSELNTSNSKSSELTITTTDGDVVSISFSELQEYARKEDYQYQESNQGASTNYSSASNTYHEINFSYSVEGKLDDDEKAAIESLIKDVNSLQKDFFNGDVNQAFEKAIELGFDNKQITSFSMDLQQTKTSYVSQAYTRVAESDDKLAPSIGKDLRPLIDFLDQFNQLQEQADKLLSKNDDAFGQLLDAVFKAEFGENKIAKEKFDKVIETVKPVNNKI</sequence>
<evidence type="ECO:0000256" key="1">
    <source>
        <dbReference type="SAM" id="MobiDB-lite"/>
    </source>
</evidence>
<comment type="caution">
    <text evidence="4">The sequence shown here is derived from an EMBL/GenBank/DDBJ whole genome shotgun (WGS) entry which is preliminary data.</text>
</comment>
<dbReference type="RefSeq" id="WP_146801212.1">
    <property type="nucleotide sequence ID" value="NZ_VOLP01000045.1"/>
</dbReference>